<keyword evidence="1" id="KW-0732">Signal</keyword>
<reference evidence="2" key="1">
    <citation type="submission" date="2022-07" db="EMBL/GenBank/DDBJ databases">
        <title>FELIX.</title>
        <authorList>
            <person name="Wan K.H."/>
            <person name="Park S."/>
            <person name="Lawrence Q."/>
            <person name="Eichenberger J.P."/>
            <person name="Booth B.W."/>
            <person name="Piaggio A.J."/>
            <person name="Chandler J.C."/>
            <person name="Franklin A.B."/>
            <person name="Celniker S.E."/>
        </authorList>
    </citation>
    <scope>NUCLEOTIDE SEQUENCE</scope>
    <source>
        <strain evidence="2">QA-1986 374</strain>
    </source>
</reference>
<sequence>MRYVLLVLLFSLVIFTLPACSQNGLFDDTISTIEVQDEESGETIERIRDEAFINDLTMELENANTTSIANIDLPHPDYRVIFLNEDNPILELGYYLEDKNFSGISGRFVDMNEGLHYGVDMELPIQE</sequence>
<gene>
    <name evidence="2" type="ORF">NP439_01125</name>
</gene>
<proteinExistence type="predicted"/>
<accession>A0ABY5JWX3</accession>
<dbReference type="EMBL" id="CP101914">
    <property type="protein sequence ID" value="UUI03352.1"/>
    <property type="molecule type" value="Genomic_DNA"/>
</dbReference>
<protein>
    <submittedName>
        <fullName evidence="2">Uncharacterized protein</fullName>
    </submittedName>
</protein>
<keyword evidence="3" id="KW-1185">Reference proteome</keyword>
<organism evidence="2 3">
    <name type="scientific">Oceanobacillus jeddahense</name>
    <dbReference type="NCBI Taxonomy" id="1462527"/>
    <lineage>
        <taxon>Bacteria</taxon>
        <taxon>Bacillati</taxon>
        <taxon>Bacillota</taxon>
        <taxon>Bacilli</taxon>
        <taxon>Bacillales</taxon>
        <taxon>Bacillaceae</taxon>
        <taxon>Oceanobacillus</taxon>
    </lineage>
</organism>
<feature type="signal peptide" evidence="1">
    <location>
        <begin position="1"/>
        <end position="21"/>
    </location>
</feature>
<evidence type="ECO:0000313" key="2">
    <source>
        <dbReference type="EMBL" id="UUI03352.1"/>
    </source>
</evidence>
<dbReference type="RefSeq" id="WP_256708442.1">
    <property type="nucleotide sequence ID" value="NZ_CP101914.1"/>
</dbReference>
<evidence type="ECO:0000313" key="3">
    <source>
        <dbReference type="Proteomes" id="UP001059773"/>
    </source>
</evidence>
<dbReference type="Proteomes" id="UP001059773">
    <property type="component" value="Chromosome"/>
</dbReference>
<evidence type="ECO:0000256" key="1">
    <source>
        <dbReference type="SAM" id="SignalP"/>
    </source>
</evidence>
<feature type="chain" id="PRO_5045425638" evidence="1">
    <location>
        <begin position="22"/>
        <end position="127"/>
    </location>
</feature>
<name>A0ABY5JWX3_9BACI</name>